<dbReference type="PANTHER" id="PTHR43071:SF1">
    <property type="entry name" value="2-AMINO-4-HYDROXY-6-HYDROXYMETHYLDIHYDROPTERIDINE PYROPHOSPHOKINASE"/>
    <property type="match status" value="1"/>
</dbReference>
<dbReference type="Pfam" id="PF01288">
    <property type="entry name" value="HPPK"/>
    <property type="match status" value="1"/>
</dbReference>
<keyword evidence="9" id="KW-0289">Folate biosynthesis</keyword>
<dbReference type="InterPro" id="IPR035907">
    <property type="entry name" value="Hppk_sf"/>
</dbReference>
<dbReference type="UniPathway" id="UPA00077">
    <property type="reaction ID" value="UER00155"/>
</dbReference>
<evidence type="ECO:0000256" key="12">
    <source>
        <dbReference type="ARBA" id="ARBA00033413"/>
    </source>
</evidence>
<gene>
    <name evidence="14" type="primary">sulD</name>
    <name evidence="14" type="ORF">SAMEA104719789_00026</name>
</gene>
<evidence type="ECO:0000259" key="13">
    <source>
        <dbReference type="Pfam" id="PF01288"/>
    </source>
</evidence>
<evidence type="ECO:0000256" key="2">
    <source>
        <dbReference type="ARBA" id="ARBA00005810"/>
    </source>
</evidence>
<evidence type="ECO:0000256" key="9">
    <source>
        <dbReference type="ARBA" id="ARBA00022909"/>
    </source>
</evidence>
<dbReference type="CDD" id="cd00483">
    <property type="entry name" value="HPPK"/>
    <property type="match status" value="1"/>
</dbReference>
<sequence length="136" mass="15864">MKLWNAELLLGTNLNNREENLKFARENIADKIGEIFFESKILETEPVGFTSEDLFLNQIIRIKTALGPVKLLKALKKIEKSMGRVYTEPKFGEKYCSRIIDLDILKFEQIKIWSDLLVLPHPQVEERPFVKEILCE</sequence>
<dbReference type="OrthoDB" id="9808041at2"/>
<proteinExistence type="inferred from homology"/>
<comment type="function">
    <text evidence="10">Catalyzes the transfer of pyrophosphate from adenosine triphosphate (ATP) to 6-hydroxymethyl-7,8-dihydropterin, an enzymatic step in folate biosynthesis pathway.</text>
</comment>
<dbReference type="AlphaFoldDB" id="A0A383TTQ2"/>
<dbReference type="GO" id="GO:0003848">
    <property type="term" value="F:2-amino-4-hydroxy-6-hydroxymethyldihydropteridine diphosphokinase activity"/>
    <property type="evidence" value="ECO:0007669"/>
    <property type="project" value="UniProtKB-EC"/>
</dbReference>
<protein>
    <recommendedName>
        <fullName evidence="4">2-amino-4-hydroxy-6-hydroxymethyldihydropteridine pyrophosphokinase</fullName>
        <ecNumber evidence="3">2.7.6.3</ecNumber>
    </recommendedName>
    <alternativeName>
        <fullName evidence="11">6-hydroxymethyl-7,8-dihydropterin pyrophosphokinase</fullName>
    </alternativeName>
    <alternativeName>
        <fullName evidence="12">7,8-dihydro-6-hydroxymethylpterin-pyrophosphokinase</fullName>
    </alternativeName>
</protein>
<evidence type="ECO:0000256" key="3">
    <source>
        <dbReference type="ARBA" id="ARBA00013253"/>
    </source>
</evidence>
<keyword evidence="8" id="KW-0067">ATP-binding</keyword>
<evidence type="ECO:0000256" key="6">
    <source>
        <dbReference type="ARBA" id="ARBA00022741"/>
    </source>
</evidence>
<evidence type="ECO:0000313" key="14">
    <source>
        <dbReference type="EMBL" id="SZD70935.1"/>
    </source>
</evidence>
<dbReference type="RefSeq" id="WP_119056993.1">
    <property type="nucleotide sequence ID" value="NZ_UNSC01000001.1"/>
</dbReference>
<evidence type="ECO:0000256" key="7">
    <source>
        <dbReference type="ARBA" id="ARBA00022777"/>
    </source>
</evidence>
<reference evidence="14 15" key="1">
    <citation type="submission" date="2018-09" db="EMBL/GenBank/DDBJ databases">
        <authorList>
            <consortium name="Pathogen Informatics"/>
        </authorList>
    </citation>
    <scope>NUCLEOTIDE SEQUENCE [LARGE SCALE GENOMIC DNA]</scope>
    <source>
        <strain evidence="14 15">OH-22767</strain>
    </source>
</reference>
<keyword evidence="15" id="KW-1185">Reference proteome</keyword>
<comment type="pathway">
    <text evidence="1">Cofactor biosynthesis; tetrahydrofolate biosynthesis; 2-amino-4-hydroxy-6-hydroxymethyl-7,8-dihydropteridine diphosphate from 7,8-dihydroneopterin triphosphate: step 4/4.</text>
</comment>
<dbReference type="InterPro" id="IPR000550">
    <property type="entry name" value="Hppk"/>
</dbReference>
<dbReference type="EMBL" id="UNSC01000001">
    <property type="protein sequence ID" value="SZD70935.1"/>
    <property type="molecule type" value="Genomic_DNA"/>
</dbReference>
<evidence type="ECO:0000313" key="15">
    <source>
        <dbReference type="Proteomes" id="UP000262142"/>
    </source>
</evidence>
<evidence type="ECO:0000256" key="11">
    <source>
        <dbReference type="ARBA" id="ARBA00029766"/>
    </source>
</evidence>
<evidence type="ECO:0000256" key="4">
    <source>
        <dbReference type="ARBA" id="ARBA00016218"/>
    </source>
</evidence>
<dbReference type="GO" id="GO:0046656">
    <property type="term" value="P:folic acid biosynthetic process"/>
    <property type="evidence" value="ECO:0007669"/>
    <property type="project" value="UniProtKB-KW"/>
</dbReference>
<dbReference type="GO" id="GO:0046654">
    <property type="term" value="P:tetrahydrofolate biosynthetic process"/>
    <property type="evidence" value="ECO:0007669"/>
    <property type="project" value="UniProtKB-UniPathway"/>
</dbReference>
<comment type="similarity">
    <text evidence="2">Belongs to the HPPK family.</text>
</comment>
<keyword evidence="6" id="KW-0547">Nucleotide-binding</keyword>
<name>A0A383TTQ2_9FLAO</name>
<feature type="domain" description="7,8-dihydro-6-hydroxymethylpterin-pyrophosphokinase" evidence="13">
    <location>
        <begin position="9"/>
        <end position="136"/>
    </location>
</feature>
<dbReference type="EC" id="2.7.6.3" evidence="3"/>
<dbReference type="Proteomes" id="UP000262142">
    <property type="component" value="Unassembled WGS sequence"/>
</dbReference>
<dbReference type="NCBIfam" id="TIGR01498">
    <property type="entry name" value="folK"/>
    <property type="match status" value="1"/>
</dbReference>
<organism evidence="14 15">
    <name type="scientific">Candidatus Ornithobacterium hominis</name>
    <dbReference type="NCBI Taxonomy" id="2497989"/>
    <lineage>
        <taxon>Bacteria</taxon>
        <taxon>Pseudomonadati</taxon>
        <taxon>Bacteroidota</taxon>
        <taxon>Flavobacteriia</taxon>
        <taxon>Flavobacteriales</taxon>
        <taxon>Weeksellaceae</taxon>
        <taxon>Ornithobacterium</taxon>
    </lineage>
</organism>
<evidence type="ECO:0000256" key="8">
    <source>
        <dbReference type="ARBA" id="ARBA00022840"/>
    </source>
</evidence>
<accession>A0A383TTQ2</accession>
<keyword evidence="7" id="KW-0418">Kinase</keyword>
<dbReference type="SUPFAM" id="SSF55083">
    <property type="entry name" value="6-hydroxymethyl-7,8-dihydropterin pyrophosphokinase, HPPK"/>
    <property type="match status" value="1"/>
</dbReference>
<evidence type="ECO:0000256" key="5">
    <source>
        <dbReference type="ARBA" id="ARBA00022679"/>
    </source>
</evidence>
<dbReference type="GO" id="GO:0016301">
    <property type="term" value="F:kinase activity"/>
    <property type="evidence" value="ECO:0007669"/>
    <property type="project" value="UniProtKB-KW"/>
</dbReference>
<keyword evidence="5" id="KW-0808">Transferase</keyword>
<dbReference type="PANTHER" id="PTHR43071">
    <property type="entry name" value="2-AMINO-4-HYDROXY-6-HYDROXYMETHYLDIHYDROPTERIDINE PYROPHOSPHOKINASE"/>
    <property type="match status" value="1"/>
</dbReference>
<dbReference type="Gene3D" id="3.30.70.560">
    <property type="entry name" value="7,8-Dihydro-6-hydroxymethylpterin-pyrophosphokinase HPPK"/>
    <property type="match status" value="1"/>
</dbReference>
<evidence type="ECO:0000256" key="1">
    <source>
        <dbReference type="ARBA" id="ARBA00005051"/>
    </source>
</evidence>
<dbReference type="GO" id="GO:0005524">
    <property type="term" value="F:ATP binding"/>
    <property type="evidence" value="ECO:0007669"/>
    <property type="project" value="UniProtKB-KW"/>
</dbReference>
<evidence type="ECO:0000256" key="10">
    <source>
        <dbReference type="ARBA" id="ARBA00029409"/>
    </source>
</evidence>